<name>A0ABP8BDW2_9SPHI</name>
<sequence>MENLTEQELEDVLFSIGPNYLGKYLMNKFFIQIKTTFRKKDIPSYDYEKHDFSHVDQLAIQKLYQEVIHHENIHYVHEVSTMVGITTFYFQVINRAIFTEFVNVPESSSVEKISGEKFDMWKGINGTLFTIMGGSAVNFDNRIVYNIQKIEHIDIKAYAPYYEDKMDMSVPMIHYEYLEKTTGQRLTDQVFFGHFYIYEGLASNLERECAGLLGKKNPPKSKLGFEYLLMEKVAKHIYPRIKSRDMLELASLSLSYLNAAQMFVQFVTELKAAKGKKKNFVEKKKNEVSYILSEKLDGVKQTLEEIAGIFDYRESFKKAVGHLTSVMLEGYKKRIENPVFEVDLTFAGEHYRMGEYVTLCDMAYELVDNDDYMKDYSGTYLAEDSLSHALRVLLCHVDYYSSFVKGEQNHRCPQYTFCSHERRKQKPDQCRTTPRLAFEDMDELGACHYSLGVAYCKATDIAQTGSQEKI</sequence>
<dbReference type="RefSeq" id="WP_344851416.1">
    <property type="nucleotide sequence ID" value="NZ_BAABBY010000005.1"/>
</dbReference>
<comment type="caution">
    <text evidence="1">The sequence shown here is derived from an EMBL/GenBank/DDBJ whole genome shotgun (WGS) entry which is preliminary data.</text>
</comment>
<proteinExistence type="predicted"/>
<organism evidence="1 2">
    <name type="scientific">Pedobacter jeongneungensis</name>
    <dbReference type="NCBI Taxonomy" id="947309"/>
    <lineage>
        <taxon>Bacteria</taxon>
        <taxon>Pseudomonadati</taxon>
        <taxon>Bacteroidota</taxon>
        <taxon>Sphingobacteriia</taxon>
        <taxon>Sphingobacteriales</taxon>
        <taxon>Sphingobacteriaceae</taxon>
        <taxon>Pedobacter</taxon>
    </lineage>
</organism>
<dbReference type="EMBL" id="BAABBY010000005">
    <property type="protein sequence ID" value="GAA4203973.1"/>
    <property type="molecule type" value="Genomic_DNA"/>
</dbReference>
<dbReference type="Proteomes" id="UP001501772">
    <property type="component" value="Unassembled WGS sequence"/>
</dbReference>
<gene>
    <name evidence="1" type="ORF">GCM10022289_21050</name>
</gene>
<evidence type="ECO:0000313" key="1">
    <source>
        <dbReference type="EMBL" id="GAA4203973.1"/>
    </source>
</evidence>
<accession>A0ABP8BDW2</accession>
<evidence type="ECO:0000313" key="2">
    <source>
        <dbReference type="Proteomes" id="UP001501772"/>
    </source>
</evidence>
<keyword evidence="2" id="KW-1185">Reference proteome</keyword>
<protein>
    <submittedName>
        <fullName evidence="1">Uncharacterized protein</fullName>
    </submittedName>
</protein>
<reference evidence="2" key="1">
    <citation type="journal article" date="2019" name="Int. J. Syst. Evol. Microbiol.">
        <title>The Global Catalogue of Microorganisms (GCM) 10K type strain sequencing project: providing services to taxonomists for standard genome sequencing and annotation.</title>
        <authorList>
            <consortium name="The Broad Institute Genomics Platform"/>
            <consortium name="The Broad Institute Genome Sequencing Center for Infectious Disease"/>
            <person name="Wu L."/>
            <person name="Ma J."/>
        </authorList>
    </citation>
    <scope>NUCLEOTIDE SEQUENCE [LARGE SCALE GENOMIC DNA]</scope>
    <source>
        <strain evidence="2">JCM 17626</strain>
    </source>
</reference>